<dbReference type="Proteomes" id="UP000249913">
    <property type="component" value="Unassembled WGS sequence"/>
</dbReference>
<dbReference type="NCBIfam" id="TIGR04263">
    <property type="entry name" value="SasC_Mrp_aggreg"/>
    <property type="match status" value="1"/>
</dbReference>
<reference evidence="1 2" key="1">
    <citation type="submission" date="2018-06" db="EMBL/GenBank/DDBJ databases">
        <authorList>
            <consortium name="Pathogen Informatics"/>
            <person name="Doyle S."/>
        </authorList>
    </citation>
    <scope>NUCLEOTIDE SEQUENCE [LARGE SCALE GENOMIC DNA]</scope>
    <source>
        <strain evidence="1 2">NCTC7878</strain>
    </source>
</reference>
<gene>
    <name evidence="1" type="ORF">NCTC7878_03661</name>
</gene>
<evidence type="ECO:0000313" key="1">
    <source>
        <dbReference type="EMBL" id="SQA00494.1"/>
    </source>
</evidence>
<name>A0A2X2K292_STAAU</name>
<evidence type="ECO:0000313" key="2">
    <source>
        <dbReference type="Proteomes" id="UP000249913"/>
    </source>
</evidence>
<dbReference type="InterPro" id="IPR026359">
    <property type="entry name" value="SasC/FmtB_aggreg_dom"/>
</dbReference>
<organism evidence="1 2">
    <name type="scientific">Staphylococcus aureus</name>
    <dbReference type="NCBI Taxonomy" id="1280"/>
    <lineage>
        <taxon>Bacteria</taxon>
        <taxon>Bacillati</taxon>
        <taxon>Bacillota</taxon>
        <taxon>Bacilli</taxon>
        <taxon>Bacillales</taxon>
        <taxon>Staphylococcaceae</taxon>
        <taxon>Staphylococcus</taxon>
    </lineage>
</organism>
<dbReference type="EMBL" id="UAUX01000018">
    <property type="protein sequence ID" value="SQA00494.1"/>
    <property type="molecule type" value="Genomic_DNA"/>
</dbReference>
<dbReference type="AlphaFoldDB" id="A0A2X2K292"/>
<proteinExistence type="predicted"/>
<sequence length="109" mass="12636">MTTKNYQGMTNLIIKNADNDTVIGEKVVAYGPIWRLLKVPENVSHLKIQFVPKNDAITDARGIYQLRDGYKYYDFVDSIGLILGHMSMLKDVQWSQQQQIIKNLQLQRH</sequence>
<accession>A0A2X2K292</accession>
<protein>
    <submittedName>
        <fullName evidence="1">FmtB-protein</fullName>
    </submittedName>
</protein>